<feature type="transmembrane region" description="Helical" evidence="1">
    <location>
        <begin position="100"/>
        <end position="121"/>
    </location>
</feature>
<comment type="caution">
    <text evidence="2">The sequence shown here is derived from an EMBL/GenBank/DDBJ whole genome shotgun (WGS) entry which is preliminary data.</text>
</comment>
<protein>
    <submittedName>
        <fullName evidence="2">Uncharacterized protein</fullName>
    </submittedName>
</protein>
<sequence>MSLKNYLIIFSIATLIFWAAWLVVFMQLNPESNRMVTVTTFSITLGFAVAGTLSLFGFGVRALFGKDPVLFRVLRTSTRQGVVTAIFMEALLVLQVLRWLAWWNVVPLALFFVLLEGFFLTQDSTAERQTR</sequence>
<dbReference type="Proteomes" id="UP000236845">
    <property type="component" value="Unassembled WGS sequence"/>
</dbReference>
<keyword evidence="1" id="KW-1133">Transmembrane helix</keyword>
<keyword evidence="1" id="KW-0812">Transmembrane</keyword>
<organism evidence="2 3">
    <name type="scientific">Candidatus Kerfeldbacteria bacterium CG08_land_8_20_14_0_20_43_14</name>
    <dbReference type="NCBI Taxonomy" id="2014246"/>
    <lineage>
        <taxon>Bacteria</taxon>
        <taxon>Candidatus Kerfeldiibacteriota</taxon>
    </lineage>
</organism>
<proteinExistence type="predicted"/>
<evidence type="ECO:0000256" key="1">
    <source>
        <dbReference type="SAM" id="Phobius"/>
    </source>
</evidence>
<dbReference type="AlphaFoldDB" id="A0A2H0YSR7"/>
<reference evidence="3" key="1">
    <citation type="submission" date="2017-09" db="EMBL/GenBank/DDBJ databases">
        <title>Depth-based differentiation of microbial function through sediment-hosted aquifers and enrichment of novel symbionts in the deep terrestrial subsurface.</title>
        <authorList>
            <person name="Probst A.J."/>
            <person name="Ladd B."/>
            <person name="Jarett J.K."/>
            <person name="Geller-Mcgrath D.E."/>
            <person name="Sieber C.M.K."/>
            <person name="Emerson J.B."/>
            <person name="Anantharaman K."/>
            <person name="Thomas B.C."/>
            <person name="Malmstrom R."/>
            <person name="Stieglmeier M."/>
            <person name="Klingl A."/>
            <person name="Woyke T."/>
            <person name="Ryan C.M."/>
            <person name="Banfield J.F."/>
        </authorList>
    </citation>
    <scope>NUCLEOTIDE SEQUENCE [LARGE SCALE GENOMIC DNA]</scope>
</reference>
<keyword evidence="1" id="KW-0472">Membrane</keyword>
<name>A0A2H0YSR7_9BACT</name>
<gene>
    <name evidence="2" type="ORF">COT26_01375</name>
</gene>
<evidence type="ECO:0000313" key="3">
    <source>
        <dbReference type="Proteomes" id="UP000236845"/>
    </source>
</evidence>
<accession>A0A2H0YSR7</accession>
<feature type="transmembrane region" description="Helical" evidence="1">
    <location>
        <begin position="40"/>
        <end position="64"/>
    </location>
</feature>
<feature type="transmembrane region" description="Helical" evidence="1">
    <location>
        <begin position="7"/>
        <end position="28"/>
    </location>
</feature>
<dbReference type="EMBL" id="PEXW01000029">
    <property type="protein sequence ID" value="PIS40803.1"/>
    <property type="molecule type" value="Genomic_DNA"/>
</dbReference>
<evidence type="ECO:0000313" key="2">
    <source>
        <dbReference type="EMBL" id="PIS40803.1"/>
    </source>
</evidence>